<dbReference type="CDD" id="cd18635">
    <property type="entry name" value="CD_CMT3_like"/>
    <property type="match status" value="1"/>
</dbReference>
<dbReference type="Pfam" id="PF01426">
    <property type="entry name" value="BAH"/>
    <property type="match status" value="1"/>
</dbReference>
<evidence type="ECO:0000256" key="2">
    <source>
        <dbReference type="ARBA" id="ARBA00011975"/>
    </source>
</evidence>
<feature type="compositionally biased region" description="Basic and acidic residues" evidence="10">
    <location>
        <begin position="472"/>
        <end position="481"/>
    </location>
</feature>
<keyword evidence="14" id="KW-1185">Reference proteome</keyword>
<keyword evidence="7" id="KW-0539">Nucleus</keyword>
<protein>
    <recommendedName>
        <fullName evidence="2">DNA (cytosine-5-)-methyltransferase</fullName>
        <ecNumber evidence="2">2.1.1.37</ecNumber>
    </recommendedName>
</protein>
<evidence type="ECO:0000256" key="8">
    <source>
        <dbReference type="ARBA" id="ARBA00047422"/>
    </source>
</evidence>
<dbReference type="SMART" id="SM00439">
    <property type="entry name" value="BAH"/>
    <property type="match status" value="1"/>
</dbReference>
<dbReference type="EC" id="2.1.1.37" evidence="2"/>
<comment type="catalytic activity">
    <reaction evidence="8">
        <text>a 2'-deoxycytidine in DNA + S-adenosyl-L-methionine = a 5-methyl-2'-deoxycytidine in DNA + S-adenosyl-L-homocysteine + H(+)</text>
        <dbReference type="Rhea" id="RHEA:13681"/>
        <dbReference type="Rhea" id="RHEA-COMP:11369"/>
        <dbReference type="Rhea" id="RHEA-COMP:11370"/>
        <dbReference type="ChEBI" id="CHEBI:15378"/>
        <dbReference type="ChEBI" id="CHEBI:57856"/>
        <dbReference type="ChEBI" id="CHEBI:59789"/>
        <dbReference type="ChEBI" id="CHEBI:85452"/>
        <dbReference type="ChEBI" id="CHEBI:85454"/>
        <dbReference type="EC" id="2.1.1.37"/>
    </reaction>
</comment>
<dbReference type="PROSITE" id="PS00598">
    <property type="entry name" value="CHROMO_1"/>
    <property type="match status" value="1"/>
</dbReference>
<dbReference type="Gene3D" id="2.30.30.490">
    <property type="match status" value="1"/>
</dbReference>
<evidence type="ECO:0000256" key="7">
    <source>
        <dbReference type="ARBA" id="ARBA00023242"/>
    </source>
</evidence>
<dbReference type="AlphaFoldDB" id="A0A8S0QKJ0"/>
<keyword evidence="6" id="KW-0238">DNA-binding</keyword>
<dbReference type="PROSITE" id="PS51679">
    <property type="entry name" value="SAM_MT_C5"/>
    <property type="match status" value="1"/>
</dbReference>
<dbReference type="PROSITE" id="PS50013">
    <property type="entry name" value="CHROMO_2"/>
    <property type="match status" value="1"/>
</dbReference>
<dbReference type="InterPro" id="IPR001525">
    <property type="entry name" value="C5_MeTfrase"/>
</dbReference>
<dbReference type="Gene3D" id="3.90.120.10">
    <property type="entry name" value="DNA Methylase, subunit A, domain 2"/>
    <property type="match status" value="1"/>
</dbReference>
<evidence type="ECO:0000259" key="12">
    <source>
        <dbReference type="PROSITE" id="PS51038"/>
    </source>
</evidence>
<evidence type="ECO:0000259" key="11">
    <source>
        <dbReference type="PROSITE" id="PS50013"/>
    </source>
</evidence>
<sequence length="962" mass="107674">MPSKRKSTTLVKDEAAEGRKSVKRQGSGMEGSESGCGYGSGSDMDFDGEEKVVMVLDNETTNTLPAFGKKKIGRSKKREEEGGECRFIGDPVPKEEAAQRWPQRYMSKLYSMPSKRKSTTLVKDEAAEGRKSVKRQGSGMEGSESGCGYGSGSDMDFDGEEKIVMVLENETTNTLPAFGKKKIGRSKKREEEGGECRFIGDPVPKEEAAQRWPHRYMSKARCHFIQAEVDGIVFTLEDDAYVKAEDGEDNFICKIIEMFEAVDGSTNFTAQWYYRAKDTVIGCCHNLIDDKRVFFSEIKDDNPLDCLVKKLKIVLLPLKGKLDIKERVRLKCDYYYDQMYLLPYCSFVGLEPDSTAATCESGSTISSDADVAGTTNCCDSTEVEKSSSERTLLDLYAGCGAMSTGLCLGANSCGVKLVTKWAVDINKFACESLKLNHPETEVRNESAEDFLCLLKEWDKLCASYLSTTESNDSTHKDTMCEDKEEDEGGSDTKEDGNDGDDGEIYEVEEILTICYGDPNEIKKPALYFKIRWKGYGPEEDTWEPFDGLSGCEEKIKEFVSRGYKSKILPLPETVDVICGGPPCQGVSGFNRFRNRENPLMDEKNKQLIVFMDIVAFLKPRFVLMENVVDIVKFSGGFLGRYALGRLVGLDYQARMGIMAAGAYGLPQFRLRVFMWAALSNEKLPTYPLPTHDVVTRGGSPTEFEMNVVAYDGSNNIELEKKLFLGDAISDLPPVDNDEQCDIMPYGSEPKTEFQHFIRLRKDEMPGCLKFDLESSPHELYDHQPLQLNVDDYQRVCQIPKKKGANFRDLPGVRVRPDNKVEWDPDVERVKLASGKPLVPDYAMSFMGGSSIKPFGRLWWDETVPTVVTRAEPHNQIILHPTQDRVLTIRENARLQGFPDYYKLVGPIKERYIQVGNAVAVPVARALGHSLALALKGFSGNEPLFTLPKEFPRNSDVPAPEIL</sequence>
<name>A0A8S0QKJ0_OLEEU</name>
<feature type="active site" evidence="9">
    <location>
        <position position="583"/>
    </location>
</feature>
<proteinExistence type="inferred from homology"/>
<dbReference type="SUPFAM" id="SSF53335">
    <property type="entry name" value="S-adenosyl-L-methionine-dependent methyltransferases"/>
    <property type="match status" value="1"/>
</dbReference>
<organism evidence="13 14">
    <name type="scientific">Olea europaea subsp. europaea</name>
    <dbReference type="NCBI Taxonomy" id="158383"/>
    <lineage>
        <taxon>Eukaryota</taxon>
        <taxon>Viridiplantae</taxon>
        <taxon>Streptophyta</taxon>
        <taxon>Embryophyta</taxon>
        <taxon>Tracheophyta</taxon>
        <taxon>Spermatophyta</taxon>
        <taxon>Magnoliopsida</taxon>
        <taxon>eudicotyledons</taxon>
        <taxon>Gunneridae</taxon>
        <taxon>Pentapetalae</taxon>
        <taxon>asterids</taxon>
        <taxon>lamiids</taxon>
        <taxon>Lamiales</taxon>
        <taxon>Oleaceae</taxon>
        <taxon>Oleeae</taxon>
        <taxon>Olea</taxon>
    </lineage>
</organism>
<dbReference type="InterPro" id="IPR023779">
    <property type="entry name" value="Chromodomain_CS"/>
</dbReference>
<dbReference type="OrthoDB" id="5376140at2759"/>
<dbReference type="Pfam" id="PF00145">
    <property type="entry name" value="DNA_methylase"/>
    <property type="match status" value="1"/>
</dbReference>
<keyword evidence="4 9" id="KW-0808">Transferase</keyword>
<evidence type="ECO:0000313" key="13">
    <source>
        <dbReference type="EMBL" id="CAA2965896.1"/>
    </source>
</evidence>
<feature type="region of interest" description="Disordered" evidence="10">
    <location>
        <begin position="469"/>
        <end position="502"/>
    </location>
</feature>
<dbReference type="Gramene" id="OE9A031023T3">
    <property type="protein sequence ID" value="OE9A031023C3"/>
    <property type="gene ID" value="OE9A031023"/>
</dbReference>
<comment type="similarity">
    <text evidence="9">Belongs to the class I-like SAM-binding methyltransferase superfamily. C5-methyltransferase family.</text>
</comment>
<evidence type="ECO:0000256" key="1">
    <source>
        <dbReference type="ARBA" id="ARBA00004123"/>
    </source>
</evidence>
<dbReference type="InterPro" id="IPR023780">
    <property type="entry name" value="Chromo_domain"/>
</dbReference>
<dbReference type="PROSITE" id="PS51038">
    <property type="entry name" value="BAH"/>
    <property type="match status" value="1"/>
</dbReference>
<dbReference type="InterPro" id="IPR001025">
    <property type="entry name" value="BAH_dom"/>
</dbReference>
<dbReference type="Proteomes" id="UP000594638">
    <property type="component" value="Unassembled WGS sequence"/>
</dbReference>
<comment type="caution">
    <text evidence="13">The sequence shown here is derived from an EMBL/GenBank/DDBJ whole genome shotgun (WGS) entry which is preliminary data.</text>
</comment>
<evidence type="ECO:0000256" key="10">
    <source>
        <dbReference type="SAM" id="MobiDB-lite"/>
    </source>
</evidence>
<keyword evidence="5 9" id="KW-0949">S-adenosyl-L-methionine</keyword>
<dbReference type="InterPro" id="IPR029063">
    <property type="entry name" value="SAM-dependent_MTases_sf"/>
</dbReference>
<dbReference type="PANTHER" id="PTHR10629:SF50">
    <property type="entry name" value="DNA (CYTOSINE-5)-METHYLTRANSFERASE CMT3"/>
    <property type="match status" value="1"/>
</dbReference>
<dbReference type="Pfam" id="PF00385">
    <property type="entry name" value="Chromo"/>
    <property type="match status" value="1"/>
</dbReference>
<dbReference type="SUPFAM" id="SSF54160">
    <property type="entry name" value="Chromo domain-like"/>
    <property type="match status" value="1"/>
</dbReference>
<evidence type="ECO:0000256" key="5">
    <source>
        <dbReference type="ARBA" id="ARBA00022691"/>
    </source>
</evidence>
<feature type="domain" description="BAH" evidence="12">
    <location>
        <begin position="232"/>
        <end position="351"/>
    </location>
</feature>
<dbReference type="InterPro" id="IPR000953">
    <property type="entry name" value="Chromo/chromo_shadow_dom"/>
</dbReference>
<dbReference type="GO" id="GO:0005634">
    <property type="term" value="C:nucleus"/>
    <property type="evidence" value="ECO:0007669"/>
    <property type="project" value="UniProtKB-SubCell"/>
</dbReference>
<dbReference type="GO" id="GO:0003886">
    <property type="term" value="F:DNA (cytosine-5-)-methyltransferase activity"/>
    <property type="evidence" value="ECO:0007669"/>
    <property type="project" value="UniProtKB-EC"/>
</dbReference>
<feature type="compositionally biased region" description="Basic and acidic residues" evidence="10">
    <location>
        <begin position="122"/>
        <end position="131"/>
    </location>
</feature>
<dbReference type="EMBL" id="CACTIH010001850">
    <property type="protein sequence ID" value="CAA2965896.1"/>
    <property type="molecule type" value="Genomic_DNA"/>
</dbReference>
<dbReference type="GO" id="GO:0044027">
    <property type="term" value="P:negative regulation of gene expression via chromosomal CpG island methylation"/>
    <property type="evidence" value="ECO:0007669"/>
    <property type="project" value="TreeGrafter"/>
</dbReference>
<evidence type="ECO:0000256" key="9">
    <source>
        <dbReference type="PROSITE-ProRule" id="PRU01016"/>
    </source>
</evidence>
<feature type="region of interest" description="Disordered" evidence="10">
    <location>
        <begin position="112"/>
        <end position="152"/>
    </location>
</feature>
<comment type="subcellular location">
    <subcellularLocation>
        <location evidence="1">Nucleus</location>
    </subcellularLocation>
</comment>
<feature type="region of interest" description="Disordered" evidence="10">
    <location>
        <begin position="1"/>
        <end position="44"/>
    </location>
</feature>
<dbReference type="PRINTS" id="PR00105">
    <property type="entry name" value="C5METTRFRASE"/>
</dbReference>
<dbReference type="InterPro" id="IPR043151">
    <property type="entry name" value="BAH_sf"/>
</dbReference>
<evidence type="ECO:0000256" key="4">
    <source>
        <dbReference type="ARBA" id="ARBA00022679"/>
    </source>
</evidence>
<reference evidence="13 14" key="1">
    <citation type="submission" date="2019-12" db="EMBL/GenBank/DDBJ databases">
        <authorList>
            <person name="Alioto T."/>
            <person name="Alioto T."/>
            <person name="Gomez Garrido J."/>
        </authorList>
    </citation>
    <scope>NUCLEOTIDE SEQUENCE [LARGE SCALE GENOMIC DNA]</scope>
</reference>
<dbReference type="GO" id="GO:0003682">
    <property type="term" value="F:chromatin binding"/>
    <property type="evidence" value="ECO:0007669"/>
    <property type="project" value="InterPro"/>
</dbReference>
<dbReference type="GO" id="GO:0032259">
    <property type="term" value="P:methylation"/>
    <property type="evidence" value="ECO:0007669"/>
    <property type="project" value="UniProtKB-KW"/>
</dbReference>
<evidence type="ECO:0000313" key="14">
    <source>
        <dbReference type="Proteomes" id="UP000594638"/>
    </source>
</evidence>
<gene>
    <name evidence="13" type="ORF">OLEA9_A031023</name>
</gene>
<accession>A0A8S0QKJ0</accession>
<dbReference type="SMART" id="SM00298">
    <property type="entry name" value="CHROMO"/>
    <property type="match status" value="1"/>
</dbReference>
<feature type="compositionally biased region" description="Basic and acidic residues" evidence="10">
    <location>
        <begin position="11"/>
        <end position="20"/>
    </location>
</feature>
<keyword evidence="3 9" id="KW-0489">Methyltransferase</keyword>
<evidence type="ECO:0000256" key="6">
    <source>
        <dbReference type="ARBA" id="ARBA00023125"/>
    </source>
</evidence>
<dbReference type="FunFam" id="3.90.120.10:FF:000003">
    <property type="entry name" value="DNA (cytosine-5)-methyltransferase 1"/>
    <property type="match status" value="1"/>
</dbReference>
<dbReference type="Gene3D" id="3.40.50.150">
    <property type="entry name" value="Vaccinia Virus protein VP39"/>
    <property type="match status" value="2"/>
</dbReference>
<dbReference type="InterPro" id="IPR050390">
    <property type="entry name" value="C5-Methyltransferase"/>
</dbReference>
<evidence type="ECO:0000256" key="3">
    <source>
        <dbReference type="ARBA" id="ARBA00022603"/>
    </source>
</evidence>
<dbReference type="PANTHER" id="PTHR10629">
    <property type="entry name" value="CYTOSINE-SPECIFIC METHYLTRANSFERASE"/>
    <property type="match status" value="1"/>
</dbReference>
<dbReference type="GO" id="GO:0003677">
    <property type="term" value="F:DNA binding"/>
    <property type="evidence" value="ECO:0007669"/>
    <property type="project" value="UniProtKB-KW"/>
</dbReference>
<dbReference type="InterPro" id="IPR016197">
    <property type="entry name" value="Chromo-like_dom_sf"/>
</dbReference>
<feature type="region of interest" description="Disordered" evidence="10">
    <location>
        <begin position="72"/>
        <end position="100"/>
    </location>
</feature>
<feature type="domain" description="Chromo" evidence="11">
    <location>
        <begin position="505"/>
        <end position="561"/>
    </location>
</feature>